<feature type="transmembrane region" description="Helical" evidence="3">
    <location>
        <begin position="34"/>
        <end position="52"/>
    </location>
</feature>
<comment type="function">
    <text evidence="3">NDH-1 shuttles electrons from NADH, via FMN and iron-sulfur (Fe-S) centers, to quinones in the respiratory chain. Couples the redox reaction to proton translocation (for every two electrons transferred, four hydrogen ions are translocated across the cytoplasmic membrane), and thus conserves the redox energy in a proton gradient.</text>
</comment>
<keyword evidence="3" id="KW-0520">NAD</keyword>
<keyword evidence="3" id="KW-0874">Quinone</keyword>
<comment type="catalytic activity">
    <reaction evidence="3">
        <text>a quinone + NADH + 5 H(+)(in) = a quinol + NAD(+) + 4 H(+)(out)</text>
        <dbReference type="Rhea" id="RHEA:57888"/>
        <dbReference type="ChEBI" id="CHEBI:15378"/>
        <dbReference type="ChEBI" id="CHEBI:24646"/>
        <dbReference type="ChEBI" id="CHEBI:57540"/>
        <dbReference type="ChEBI" id="CHEBI:57945"/>
        <dbReference type="ChEBI" id="CHEBI:132124"/>
    </reaction>
</comment>
<sequence length="203" mass="21682">MTPSLGTHIAFGVLAAFAVLTGWRVFCTDSMVRASFFLLLSFIAVGAIMILLTAEYLGVAMFCMMAVEMMVMALFMVMFMMNPAGLNPMKMVHQERVAIVVGVIAFVVLSAVAVLSEFPDAPLPAEHVPTISLGRELLGDSMLVFETAGVVLLTTMVGVVVLSSRRGRYGCADDGSMPPGLEPGGEPAGQPSEEEGEHTHHHH</sequence>
<proteinExistence type="inferred from homology"/>
<evidence type="ECO:0000256" key="3">
    <source>
        <dbReference type="RuleBase" id="RU004429"/>
    </source>
</evidence>
<keyword evidence="5" id="KW-0560">Oxidoreductase</keyword>
<dbReference type="RefSeq" id="WP_219791212.1">
    <property type="nucleotide sequence ID" value="NZ_JAHYCA010000002.1"/>
</dbReference>
<keyword evidence="3" id="KW-1133">Transmembrane helix</keyword>
<dbReference type="EC" id="7.1.1.-" evidence="3"/>
<dbReference type="EMBL" id="JAHYCA010000002">
    <property type="protein sequence ID" value="MBW6390898.1"/>
    <property type="molecule type" value="Genomic_DNA"/>
</dbReference>
<evidence type="ECO:0000256" key="4">
    <source>
        <dbReference type="SAM" id="MobiDB-lite"/>
    </source>
</evidence>
<dbReference type="InterPro" id="IPR042106">
    <property type="entry name" value="Nuo/plastoQ_OxRdtase_6_NuoJ"/>
</dbReference>
<keyword evidence="3" id="KW-0812">Transmembrane</keyword>
<feature type="transmembrane region" description="Helical" evidence="3">
    <location>
        <begin position="6"/>
        <end position="27"/>
    </location>
</feature>
<evidence type="ECO:0000256" key="2">
    <source>
        <dbReference type="ARBA" id="ARBA00025811"/>
    </source>
</evidence>
<comment type="similarity">
    <text evidence="3">Belongs to the complex I subunit 6 family.</text>
</comment>
<feature type="transmembrane region" description="Helical" evidence="3">
    <location>
        <begin position="97"/>
        <end position="116"/>
    </location>
</feature>
<feature type="region of interest" description="Disordered" evidence="4">
    <location>
        <begin position="172"/>
        <end position="203"/>
    </location>
</feature>
<dbReference type="Proteomes" id="UP000769617">
    <property type="component" value="Unassembled WGS sequence"/>
</dbReference>
<reference evidence="5 6" key="1">
    <citation type="submission" date="2021-07" db="EMBL/GenBank/DDBJ databases">
        <authorList>
            <person name="So Y."/>
        </authorList>
    </citation>
    <scope>NUCLEOTIDE SEQUENCE [LARGE SCALE GENOMIC DNA]</scope>
    <source>
        <strain evidence="5 6">Y3S6</strain>
    </source>
</reference>
<keyword evidence="6" id="KW-1185">Reference proteome</keyword>
<comment type="subunit">
    <text evidence="2">Composed of 13 different subunits. Subunits NuoA, H, J, K, L, M, N constitute the membrane sector of the complex.</text>
</comment>
<name>A0ABS6ZLG4_9GAMM</name>
<protein>
    <recommendedName>
        <fullName evidence="1 3">NADH-quinone oxidoreductase subunit J</fullName>
        <ecNumber evidence="3">7.1.1.-</ecNumber>
    </recommendedName>
</protein>
<evidence type="ECO:0000256" key="1">
    <source>
        <dbReference type="ARBA" id="ARBA00019907"/>
    </source>
</evidence>
<gene>
    <name evidence="5" type="ORF">KPL81_06965</name>
</gene>
<keyword evidence="3" id="KW-0472">Membrane</keyword>
<evidence type="ECO:0000313" key="5">
    <source>
        <dbReference type="EMBL" id="MBW6390898.1"/>
    </source>
</evidence>
<dbReference type="Gene3D" id="1.20.120.1200">
    <property type="entry name" value="NADH-ubiquinone/plastoquinone oxidoreductase chain 6, subunit NuoJ"/>
    <property type="match status" value="1"/>
</dbReference>
<feature type="transmembrane region" description="Helical" evidence="3">
    <location>
        <begin position="142"/>
        <end position="162"/>
    </location>
</feature>
<comment type="subcellular location">
    <subcellularLocation>
        <location evidence="3">Cell membrane</location>
        <topology evidence="3">Multi-pass membrane protein</topology>
    </subcellularLocation>
</comment>
<dbReference type="Pfam" id="PF00499">
    <property type="entry name" value="Oxidored_q3"/>
    <property type="match status" value="1"/>
</dbReference>
<evidence type="ECO:0000313" key="6">
    <source>
        <dbReference type="Proteomes" id="UP000769617"/>
    </source>
</evidence>
<dbReference type="InterPro" id="IPR001457">
    <property type="entry name" value="NADH_UbQ/plastoQ_OxRdtase_su6"/>
</dbReference>
<dbReference type="GO" id="GO:0016491">
    <property type="term" value="F:oxidoreductase activity"/>
    <property type="evidence" value="ECO:0007669"/>
    <property type="project" value="UniProtKB-KW"/>
</dbReference>
<organism evidence="5 6">
    <name type="scientific">Billgrantia antri</name>
    <dbReference type="NCBI Taxonomy" id="2846777"/>
    <lineage>
        <taxon>Bacteria</taxon>
        <taxon>Pseudomonadati</taxon>
        <taxon>Pseudomonadota</taxon>
        <taxon>Gammaproteobacteria</taxon>
        <taxon>Oceanospirillales</taxon>
        <taxon>Halomonadaceae</taxon>
        <taxon>Billgrantia</taxon>
    </lineage>
</organism>
<accession>A0ABS6ZLG4</accession>
<feature type="transmembrane region" description="Helical" evidence="3">
    <location>
        <begin position="58"/>
        <end position="77"/>
    </location>
</feature>
<keyword evidence="3" id="KW-1003">Cell membrane</keyword>
<comment type="caution">
    <text evidence="5">The sequence shown here is derived from an EMBL/GenBank/DDBJ whole genome shotgun (WGS) entry which is preliminary data.</text>
</comment>